<dbReference type="SUPFAM" id="SSF51338">
    <property type="entry name" value="Composite domain of metallo-dependent hydrolases"/>
    <property type="match status" value="1"/>
</dbReference>
<comment type="caution">
    <text evidence="2">The sequence shown here is derived from an EMBL/GenBank/DDBJ whole genome shotgun (WGS) entry which is preliminary data.</text>
</comment>
<dbReference type="EMBL" id="JAVRRJ010000008">
    <property type="protein sequence ID" value="KAK5082276.1"/>
    <property type="molecule type" value="Genomic_DNA"/>
</dbReference>
<dbReference type="CDD" id="cd01300">
    <property type="entry name" value="YtcJ_like"/>
    <property type="match status" value="1"/>
</dbReference>
<dbReference type="InterPro" id="IPR011059">
    <property type="entry name" value="Metal-dep_hydrolase_composite"/>
</dbReference>
<dbReference type="PANTHER" id="PTHR22642:SF20">
    <property type="entry name" value="AMIDOHYDROLASE 3 DOMAIN-CONTAINING PROTEIN"/>
    <property type="match status" value="1"/>
</dbReference>
<gene>
    <name evidence="2" type="ORF">LTR05_007421</name>
</gene>
<dbReference type="Pfam" id="PF07969">
    <property type="entry name" value="Amidohydro_3"/>
    <property type="match status" value="1"/>
</dbReference>
<dbReference type="Gene3D" id="2.30.40.10">
    <property type="entry name" value="Urease, subunit C, domain 1"/>
    <property type="match status" value="1"/>
</dbReference>
<dbReference type="Gene3D" id="3.20.20.140">
    <property type="entry name" value="Metal-dependent hydrolases"/>
    <property type="match status" value="1"/>
</dbReference>
<protein>
    <recommendedName>
        <fullName evidence="1">Amidohydrolase 3 domain-containing protein</fullName>
    </recommendedName>
</protein>
<organism evidence="2 3">
    <name type="scientific">Lithohypha guttulata</name>
    <dbReference type="NCBI Taxonomy" id="1690604"/>
    <lineage>
        <taxon>Eukaryota</taxon>
        <taxon>Fungi</taxon>
        <taxon>Dikarya</taxon>
        <taxon>Ascomycota</taxon>
        <taxon>Pezizomycotina</taxon>
        <taxon>Eurotiomycetes</taxon>
        <taxon>Chaetothyriomycetidae</taxon>
        <taxon>Chaetothyriales</taxon>
        <taxon>Trichomeriaceae</taxon>
        <taxon>Lithohypha</taxon>
    </lineage>
</organism>
<dbReference type="InterPro" id="IPR033932">
    <property type="entry name" value="YtcJ-like"/>
</dbReference>
<dbReference type="GO" id="GO:0016810">
    <property type="term" value="F:hydrolase activity, acting on carbon-nitrogen (but not peptide) bonds"/>
    <property type="evidence" value="ECO:0007669"/>
    <property type="project" value="InterPro"/>
</dbReference>
<feature type="domain" description="Amidohydrolase 3" evidence="1">
    <location>
        <begin position="57"/>
        <end position="543"/>
    </location>
</feature>
<dbReference type="PANTHER" id="PTHR22642">
    <property type="entry name" value="IMIDAZOLONEPROPIONASE"/>
    <property type="match status" value="1"/>
</dbReference>
<dbReference type="Proteomes" id="UP001309876">
    <property type="component" value="Unassembled WGS sequence"/>
</dbReference>
<dbReference type="Gene3D" id="3.10.310.70">
    <property type="match status" value="1"/>
</dbReference>
<dbReference type="AlphaFoldDB" id="A0AAN7SV44"/>
<name>A0AAN7SV44_9EURO</name>
<dbReference type="InterPro" id="IPR013108">
    <property type="entry name" value="Amidohydro_3"/>
</dbReference>
<evidence type="ECO:0000313" key="3">
    <source>
        <dbReference type="Proteomes" id="UP001309876"/>
    </source>
</evidence>
<keyword evidence="3" id="KW-1185">Reference proteome</keyword>
<dbReference type="SUPFAM" id="SSF51556">
    <property type="entry name" value="Metallo-dependent hydrolases"/>
    <property type="match status" value="1"/>
</dbReference>
<dbReference type="InterPro" id="IPR032466">
    <property type="entry name" value="Metal_Hydrolase"/>
</dbReference>
<sequence>MPSKTLLLNARIFTGLGDSPEPAATCILVDNGLIEHIGGSEDAEVQHARQVGVHEHDVGGRMIVPGFIDGHMHILLFGSSLTAIDIEHCKNLEDIRSTIKTGAAAQPHALRLFVQGWMHFQTGGRALASDIDDLDPRPIFISSRDLHSAWCNTAALTDMELEGVPNPHGGEILRNENGKATGLLSEAAAVSIVWPHLSKVVGREEKLSQIREAILAYNTAGYTGMVEMATDEEIWSLLTELRNKEGQLNIRIAAHWLIKPSKIPAENIAQVNRAIELHSDYNLDTSPDLRIAGIKVIGDGVVDACTASLLEPYCTPSTNADPIWSYEQLLPVVQHADAAGLQCALHAIGDRTVKVAVDVLSTLAPSASENRLRDRRHRIEHLELTSQEDARRLGELGITASIQPVHADPILNRAWRTLLGPERHKRGFAYKEFADGGAHVAIGTDAPTALHLPLRNLYIATTRRSAREETSAETMNEEFKLKLGQALSAASFGAAYSCFADNSVGTLEKGKLADFAVVDMIWDADQLLKGRVDETWLGGQCVFRRL</sequence>
<evidence type="ECO:0000313" key="2">
    <source>
        <dbReference type="EMBL" id="KAK5082276.1"/>
    </source>
</evidence>
<reference evidence="2 3" key="1">
    <citation type="submission" date="2023-08" db="EMBL/GenBank/DDBJ databases">
        <title>Black Yeasts Isolated from many extreme environments.</title>
        <authorList>
            <person name="Coleine C."/>
            <person name="Stajich J.E."/>
            <person name="Selbmann L."/>
        </authorList>
    </citation>
    <scope>NUCLEOTIDE SEQUENCE [LARGE SCALE GENOMIC DNA]</scope>
    <source>
        <strain evidence="2 3">CCFEE 5910</strain>
    </source>
</reference>
<proteinExistence type="predicted"/>
<evidence type="ECO:0000259" key="1">
    <source>
        <dbReference type="Pfam" id="PF07969"/>
    </source>
</evidence>
<accession>A0AAN7SV44</accession>